<organism evidence="2 3">
    <name type="scientific">Mesorhizobium plurifarium</name>
    <dbReference type="NCBI Taxonomy" id="69974"/>
    <lineage>
        <taxon>Bacteria</taxon>
        <taxon>Pseudomonadati</taxon>
        <taxon>Pseudomonadota</taxon>
        <taxon>Alphaproteobacteria</taxon>
        <taxon>Hyphomicrobiales</taxon>
        <taxon>Phyllobacteriaceae</taxon>
        <taxon>Mesorhizobium</taxon>
    </lineage>
</organism>
<dbReference type="Proteomes" id="UP000046373">
    <property type="component" value="Unassembled WGS sequence"/>
</dbReference>
<gene>
    <name evidence="2" type="ORF">MPLDJ20_100058</name>
</gene>
<sequence length="67" mass="7750">MRATIEKKANQRRSFTSQFRIHLMATGDDHSRSFNVGAERPVGKSRARFAMTDKQDELYGHHTIKET</sequence>
<evidence type="ECO:0000256" key="1">
    <source>
        <dbReference type="SAM" id="MobiDB-lite"/>
    </source>
</evidence>
<reference evidence="2 3" key="1">
    <citation type="submission" date="2014-08" db="EMBL/GenBank/DDBJ databases">
        <authorList>
            <person name="Moulin Lionel"/>
        </authorList>
    </citation>
    <scope>NUCLEOTIDE SEQUENCE [LARGE SCALE GENOMIC DNA]</scope>
</reference>
<dbReference type="EMBL" id="CCNB01000002">
    <property type="protein sequence ID" value="CDX14192.1"/>
    <property type="molecule type" value="Genomic_DNA"/>
</dbReference>
<feature type="compositionally biased region" description="Basic and acidic residues" evidence="1">
    <location>
        <begin position="51"/>
        <end position="67"/>
    </location>
</feature>
<dbReference type="AlphaFoldDB" id="A0A090F4M0"/>
<protein>
    <submittedName>
        <fullName evidence="2">Uncharacterized protein</fullName>
    </submittedName>
</protein>
<proteinExistence type="predicted"/>
<evidence type="ECO:0000313" key="2">
    <source>
        <dbReference type="EMBL" id="CDX14192.1"/>
    </source>
</evidence>
<feature type="region of interest" description="Disordered" evidence="1">
    <location>
        <begin position="45"/>
        <end position="67"/>
    </location>
</feature>
<accession>A0A090F4M0</accession>
<name>A0A090F4M0_MESPL</name>
<evidence type="ECO:0000313" key="3">
    <source>
        <dbReference type="Proteomes" id="UP000046373"/>
    </source>
</evidence>